<dbReference type="GeneID" id="108254208"/>
<dbReference type="Proteomes" id="UP000079169">
    <property type="component" value="Unplaced"/>
</dbReference>
<name>A0A1S4EQ03_DIACI</name>
<gene>
    <name evidence="3" type="primary">LOC108253927</name>
    <name evidence="4" type="synonym">LOC108254208</name>
</gene>
<evidence type="ECO:0000313" key="4">
    <source>
        <dbReference type="RefSeq" id="XP_017304698.1"/>
    </source>
</evidence>
<dbReference type="STRING" id="121845.A0A1S4EQ03"/>
<keyword evidence="2" id="KW-1185">Reference proteome</keyword>
<dbReference type="GeneID" id="108253927"/>
<dbReference type="RefSeq" id="XP_017304698.1">
    <property type="nucleotide sequence ID" value="XM_017449209.1"/>
</dbReference>
<reference evidence="3 4" key="1">
    <citation type="submission" date="2025-04" db="UniProtKB">
        <authorList>
            <consortium name="RefSeq"/>
        </authorList>
    </citation>
    <scope>IDENTIFICATION</scope>
</reference>
<evidence type="ECO:0000313" key="3">
    <source>
        <dbReference type="RefSeq" id="XP_017304244.1"/>
    </source>
</evidence>
<dbReference type="PANTHER" id="PTHR21301:SF10">
    <property type="entry name" value="REVERSE TRANSCRIPTASE DOMAIN-CONTAINING PROTEIN"/>
    <property type="match status" value="1"/>
</dbReference>
<accession>A0A1S4EQ03</accession>
<dbReference type="PROSITE" id="PS50164">
    <property type="entry name" value="GIY_YIG"/>
    <property type="match status" value="1"/>
</dbReference>
<proteinExistence type="predicted"/>
<dbReference type="KEGG" id="dci:108254208"/>
<dbReference type="InterPro" id="IPR058912">
    <property type="entry name" value="HTH_animal"/>
</dbReference>
<dbReference type="AlphaFoldDB" id="A0A1S4EQ03"/>
<evidence type="ECO:0000313" key="2">
    <source>
        <dbReference type="Proteomes" id="UP000079169"/>
    </source>
</evidence>
<sequence>MTSINQIWNNFSLDLEYGGDSINFLDLTISLVDQRHKFKIYRKDSFSDVIIPADSYHCHQHKMAVFRNYYNRLLEIPMDAESFEEERNTIRTIGLNNGYTPLELSKVYKGTVRNKRNKLLYATRTKEERKYIKIPFIKSLQTKINPLLEKYKAKPAFSSTTIRSLFSRKDKIPMDDQSGVYSLECECRKEYIGMTRRSLKTRINEHQSAARNNRPEKSNFAKHIIEEGHDAENGTHRMLWTGKNFKEITYHEQIEIHKSVESGKNINEIVDTVPYLVYRRAREQLMPNDGTVPPPPTDHCQQ</sequence>
<dbReference type="OMA" id="KINENWI"/>
<dbReference type="InterPro" id="IPR000305">
    <property type="entry name" value="GIY-YIG_endonuc"/>
</dbReference>
<dbReference type="Gene3D" id="3.40.1440.10">
    <property type="entry name" value="GIY-YIG endonuclease"/>
    <property type="match status" value="1"/>
</dbReference>
<dbReference type="KEGG" id="dci:108253927"/>
<dbReference type="RefSeq" id="XP_017304244.1">
    <property type="nucleotide sequence ID" value="XM_017448755.1"/>
</dbReference>
<feature type="domain" description="GIY-YIG" evidence="1">
    <location>
        <begin position="176"/>
        <end position="266"/>
    </location>
</feature>
<evidence type="ECO:0000259" key="1">
    <source>
        <dbReference type="PROSITE" id="PS50164"/>
    </source>
</evidence>
<dbReference type="InterPro" id="IPR035901">
    <property type="entry name" value="GIY-YIG_endonuc_sf"/>
</dbReference>
<dbReference type="SUPFAM" id="SSF82771">
    <property type="entry name" value="GIY-YIG endonuclease"/>
    <property type="match status" value="1"/>
</dbReference>
<organism evidence="2 3">
    <name type="scientific">Diaphorina citri</name>
    <name type="common">Asian citrus psyllid</name>
    <dbReference type="NCBI Taxonomy" id="121845"/>
    <lineage>
        <taxon>Eukaryota</taxon>
        <taxon>Metazoa</taxon>
        <taxon>Ecdysozoa</taxon>
        <taxon>Arthropoda</taxon>
        <taxon>Hexapoda</taxon>
        <taxon>Insecta</taxon>
        <taxon>Pterygota</taxon>
        <taxon>Neoptera</taxon>
        <taxon>Paraneoptera</taxon>
        <taxon>Hemiptera</taxon>
        <taxon>Sternorrhyncha</taxon>
        <taxon>Psylloidea</taxon>
        <taxon>Psyllidae</taxon>
        <taxon>Diaphorininae</taxon>
        <taxon>Diaphorina</taxon>
    </lineage>
</organism>
<dbReference type="PaxDb" id="121845-A0A1S4EQ03"/>
<dbReference type="PANTHER" id="PTHR21301">
    <property type="entry name" value="REVERSE TRANSCRIPTASE"/>
    <property type="match status" value="1"/>
</dbReference>
<protein>
    <submittedName>
        <fullName evidence="3">Uncharacterized protein LOC108253927</fullName>
    </submittedName>
    <submittedName>
        <fullName evidence="4">Uncharacterized protein LOC108254208</fullName>
    </submittedName>
</protein>
<dbReference type="Pfam" id="PF26215">
    <property type="entry name" value="HTH_animal"/>
    <property type="match status" value="1"/>
</dbReference>